<evidence type="ECO:0000313" key="3">
    <source>
        <dbReference type="Proteomes" id="UP001321473"/>
    </source>
</evidence>
<dbReference type="AlphaFoldDB" id="A0AAQ4EBR2"/>
<feature type="region of interest" description="Disordered" evidence="1">
    <location>
        <begin position="620"/>
        <end position="658"/>
    </location>
</feature>
<keyword evidence="3" id="KW-1185">Reference proteome</keyword>
<feature type="compositionally biased region" description="Basic and acidic residues" evidence="1">
    <location>
        <begin position="562"/>
        <end position="578"/>
    </location>
</feature>
<feature type="region of interest" description="Disordered" evidence="1">
    <location>
        <begin position="179"/>
        <end position="201"/>
    </location>
</feature>
<accession>A0AAQ4EBR2</accession>
<comment type="caution">
    <text evidence="2">The sequence shown here is derived from an EMBL/GenBank/DDBJ whole genome shotgun (WGS) entry which is preliminary data.</text>
</comment>
<feature type="non-terminal residue" evidence="2">
    <location>
        <position position="1"/>
    </location>
</feature>
<gene>
    <name evidence="2" type="ORF">V5799_024580</name>
</gene>
<proteinExistence type="predicted"/>
<protein>
    <submittedName>
        <fullName evidence="2">Uncharacterized protein</fullName>
    </submittedName>
</protein>
<dbReference type="SUPFAM" id="SSF57903">
    <property type="entry name" value="FYVE/PHD zinc finger"/>
    <property type="match status" value="1"/>
</dbReference>
<dbReference type="EMBL" id="JARKHS020018720">
    <property type="protein sequence ID" value="KAK8772176.1"/>
    <property type="molecule type" value="Genomic_DNA"/>
</dbReference>
<evidence type="ECO:0000256" key="1">
    <source>
        <dbReference type="SAM" id="MobiDB-lite"/>
    </source>
</evidence>
<dbReference type="InterPro" id="IPR011011">
    <property type="entry name" value="Znf_FYVE_PHD"/>
</dbReference>
<feature type="region of interest" description="Disordered" evidence="1">
    <location>
        <begin position="562"/>
        <end position="585"/>
    </location>
</feature>
<sequence>TLRAAVSREPCTARCSRATGETPELQCKRCLCFFHPICIGLSHLATTKGRFVCKACTKLPYKSAQKSTSLKQPRPSEIAPVNCKPISSVATQSLTQDLKETFQDPGPGSFSPASVPATAAAPFPTCSSVVVSSSPSAAPLTFIRPSCSVTNSVLPMVLSSAGTISVPVVHLVANGAAPKRPSFTSTSMAPAVARTTPGPLTMRPVRAPSGGRHSLPPLLPAPPSSAALAAATAKPPKISSLRIQSTGGQDVTVCPSAYYTIHLAQKTGSISNAALKSIVSQLVQKHPEELQKRASAGQSIILQAQPVQQEARSLLQPAIALPEKQKVQQHCPPASMAAGSGDCTSTQLLAVSTAPETSPARKVELETVLPVGTRQFSANATPATVGTCDSGLDTSAVSIMPMVTSSGTRSQISSVAKVSSPSQQETSHSATCQEFVSGAMPLAVHGQQTALPRKSQNGKALAASTTAEMGPQIVPKVEPDMELAPAVEETVSIHVIREQETVVNGGPSSLYVGSSSCEPVTKVESVPQAFIATDKSDAFHSVSPLPGCPFVISSSYSLAGKEVSERDSSSPAECDGKEQAPGASMDQAYVVVTKDRCSGNGSDTSDLKMAYEIGHIWPATSHMGSESEDGSAHVSTKATSVRVEQKEPSDKFPSGNSGSVCEVLRNKRRHHFVTLPEPPGISLWLSSGGRLTCVHDRQDSIGANTVEPDHSVSGSVVLFNSVPDSASSMRGFTDMFTVLTEIFKWLPTPTLCK</sequence>
<evidence type="ECO:0000313" key="2">
    <source>
        <dbReference type="EMBL" id="KAK8772176.1"/>
    </source>
</evidence>
<name>A0AAQ4EBR2_AMBAM</name>
<reference evidence="2 3" key="1">
    <citation type="journal article" date="2023" name="Arcadia Sci">
        <title>De novo assembly of a long-read Amblyomma americanum tick genome.</title>
        <authorList>
            <person name="Chou S."/>
            <person name="Poskanzer K.E."/>
            <person name="Rollins M."/>
            <person name="Thuy-Boun P.S."/>
        </authorList>
    </citation>
    <scope>NUCLEOTIDE SEQUENCE [LARGE SCALE GENOMIC DNA]</scope>
    <source>
        <strain evidence="2">F_SG_1</strain>
        <tissue evidence="2">Salivary glands</tissue>
    </source>
</reference>
<dbReference type="Proteomes" id="UP001321473">
    <property type="component" value="Unassembled WGS sequence"/>
</dbReference>
<organism evidence="2 3">
    <name type="scientific">Amblyomma americanum</name>
    <name type="common">Lone star tick</name>
    <dbReference type="NCBI Taxonomy" id="6943"/>
    <lineage>
        <taxon>Eukaryota</taxon>
        <taxon>Metazoa</taxon>
        <taxon>Ecdysozoa</taxon>
        <taxon>Arthropoda</taxon>
        <taxon>Chelicerata</taxon>
        <taxon>Arachnida</taxon>
        <taxon>Acari</taxon>
        <taxon>Parasitiformes</taxon>
        <taxon>Ixodida</taxon>
        <taxon>Ixodoidea</taxon>
        <taxon>Ixodidae</taxon>
        <taxon>Amblyomminae</taxon>
        <taxon>Amblyomma</taxon>
    </lineage>
</organism>